<dbReference type="Proteomes" id="UP001266357">
    <property type="component" value="Unassembled WGS sequence"/>
</dbReference>
<dbReference type="InterPro" id="IPR013096">
    <property type="entry name" value="Cupin_2"/>
</dbReference>
<dbReference type="SUPFAM" id="SSF51182">
    <property type="entry name" value="RmlC-like cupins"/>
    <property type="match status" value="1"/>
</dbReference>
<proteinExistence type="predicted"/>
<evidence type="ECO:0000259" key="1">
    <source>
        <dbReference type="Pfam" id="PF07883"/>
    </source>
</evidence>
<gene>
    <name evidence="2" type="ORF">RM573_05030</name>
</gene>
<keyword evidence="3" id="KW-1185">Reference proteome</keyword>
<sequence length="133" mass="14844">MMSRSEHFLSGEETEIEDIGGGLKRQMLGFNHELMAVKIWFEKGAIGYNHAHRHSQVTYVIEGEFHFNIDGVTKIMKAGDSCLIPPWADHGATCPTGGILIDTFSPPRADFLPEGTFDNIDIDELNRKPEGIE</sequence>
<name>A0ABU2ZYE4_9GAMM</name>
<evidence type="ECO:0000313" key="3">
    <source>
        <dbReference type="Proteomes" id="UP001266357"/>
    </source>
</evidence>
<dbReference type="InterPro" id="IPR052535">
    <property type="entry name" value="Bacilysin_H2HPP_isomerase"/>
</dbReference>
<dbReference type="EMBL" id="JAVRIF010000002">
    <property type="protein sequence ID" value="MDT0602948.1"/>
    <property type="molecule type" value="Genomic_DNA"/>
</dbReference>
<organism evidence="2 3">
    <name type="scientific">Thalassotalea castellviae</name>
    <dbReference type="NCBI Taxonomy" id="3075612"/>
    <lineage>
        <taxon>Bacteria</taxon>
        <taxon>Pseudomonadati</taxon>
        <taxon>Pseudomonadota</taxon>
        <taxon>Gammaproteobacteria</taxon>
        <taxon>Alteromonadales</taxon>
        <taxon>Colwelliaceae</taxon>
        <taxon>Thalassotalea</taxon>
    </lineage>
</organism>
<dbReference type="PANTHER" id="PTHR40112:SF1">
    <property type="entry name" value="H2HPP ISOMERASE"/>
    <property type="match status" value="1"/>
</dbReference>
<evidence type="ECO:0000313" key="2">
    <source>
        <dbReference type="EMBL" id="MDT0602948.1"/>
    </source>
</evidence>
<reference evidence="2 3" key="1">
    <citation type="submission" date="2023-09" db="EMBL/GenBank/DDBJ databases">
        <authorList>
            <person name="Rey-Velasco X."/>
        </authorList>
    </citation>
    <scope>NUCLEOTIDE SEQUENCE [LARGE SCALE GENOMIC DNA]</scope>
    <source>
        <strain evidence="2 3">W431</strain>
    </source>
</reference>
<accession>A0ABU2ZYE4</accession>
<feature type="domain" description="Cupin type-2" evidence="1">
    <location>
        <begin position="41"/>
        <end position="96"/>
    </location>
</feature>
<dbReference type="InterPro" id="IPR014710">
    <property type="entry name" value="RmlC-like_jellyroll"/>
</dbReference>
<comment type="caution">
    <text evidence="2">The sequence shown here is derived from an EMBL/GenBank/DDBJ whole genome shotgun (WGS) entry which is preliminary data.</text>
</comment>
<dbReference type="PANTHER" id="PTHR40112">
    <property type="entry name" value="H2HPP ISOMERASE"/>
    <property type="match status" value="1"/>
</dbReference>
<dbReference type="CDD" id="cd02238">
    <property type="entry name" value="cupin_KdgF"/>
    <property type="match status" value="1"/>
</dbReference>
<dbReference type="Pfam" id="PF07883">
    <property type="entry name" value="Cupin_2"/>
    <property type="match status" value="1"/>
</dbReference>
<dbReference type="InterPro" id="IPR011051">
    <property type="entry name" value="RmlC_Cupin_sf"/>
</dbReference>
<protein>
    <submittedName>
        <fullName evidence="2">Cupin domain-containing protein</fullName>
    </submittedName>
</protein>
<dbReference type="Gene3D" id="2.60.120.10">
    <property type="entry name" value="Jelly Rolls"/>
    <property type="match status" value="1"/>
</dbReference>